<keyword evidence="2" id="KW-0472">Membrane</keyword>
<geneLocation type="plasmid" evidence="3">
    <name>p1</name>
</geneLocation>
<protein>
    <submittedName>
        <fullName evidence="3">DUF6220 domain-containing protein</fullName>
    </submittedName>
</protein>
<gene>
    <name evidence="3" type="ORF">LXN57_01090</name>
</gene>
<evidence type="ECO:0000256" key="1">
    <source>
        <dbReference type="SAM" id="MobiDB-lite"/>
    </source>
</evidence>
<sequence>MRRAFVVVSTVTLIVFAFQFVFAAVGAFTEPSSDSAYALHRITGMAVIPALTLLTTLVAVLAKAPGRLVGLAILPLGLNLLQALLAALPSAFADESGSSTAVSLIFGALHAVNGIIAVHVVVRVVRGASRLAAAGPSEPPTGASEPASPGTMERASPAAAVGISPSTSDPASPGASPDASRPASLGPASPRTSEAASPGASRPASLGPAPPGASEPASFRGTGRGEAT</sequence>
<dbReference type="Proteomes" id="UP001523216">
    <property type="component" value="Unassembled WGS sequence"/>
</dbReference>
<comment type="caution">
    <text evidence="3">The sequence shown here is derived from an EMBL/GenBank/DDBJ whole genome shotgun (WGS) entry which is preliminary data.</text>
</comment>
<evidence type="ECO:0000313" key="4">
    <source>
        <dbReference type="Proteomes" id="UP001523216"/>
    </source>
</evidence>
<dbReference type="InterPro" id="IPR046192">
    <property type="entry name" value="DUF6220"/>
</dbReference>
<evidence type="ECO:0000313" key="3">
    <source>
        <dbReference type="EMBL" id="MCM4076154.1"/>
    </source>
</evidence>
<feature type="transmembrane region" description="Helical" evidence="2">
    <location>
        <begin position="39"/>
        <end position="61"/>
    </location>
</feature>
<proteinExistence type="predicted"/>
<name>A0ABT0XQV8_9ACTN</name>
<evidence type="ECO:0000256" key="2">
    <source>
        <dbReference type="SAM" id="Phobius"/>
    </source>
</evidence>
<keyword evidence="3" id="KW-0614">Plasmid</keyword>
<dbReference type="Pfam" id="PF19728">
    <property type="entry name" value="DUF6220"/>
    <property type="match status" value="1"/>
</dbReference>
<dbReference type="RefSeq" id="WP_251795933.1">
    <property type="nucleotide sequence ID" value="NZ_JAMQOL010000001.1"/>
</dbReference>
<accession>A0ABT0XQV8</accession>
<keyword evidence="4" id="KW-1185">Reference proteome</keyword>
<feature type="transmembrane region" description="Helical" evidence="2">
    <location>
        <begin position="100"/>
        <end position="122"/>
    </location>
</feature>
<feature type="region of interest" description="Disordered" evidence="1">
    <location>
        <begin position="132"/>
        <end position="228"/>
    </location>
</feature>
<feature type="transmembrane region" description="Helical" evidence="2">
    <location>
        <begin position="68"/>
        <end position="88"/>
    </location>
</feature>
<feature type="compositionally biased region" description="Low complexity" evidence="1">
    <location>
        <begin position="193"/>
        <end position="207"/>
    </location>
</feature>
<keyword evidence="2" id="KW-1133">Transmembrane helix</keyword>
<organism evidence="3 4">
    <name type="scientific">Paractinoplanes hotanensis</name>
    <dbReference type="NCBI Taxonomy" id="2906497"/>
    <lineage>
        <taxon>Bacteria</taxon>
        <taxon>Bacillati</taxon>
        <taxon>Actinomycetota</taxon>
        <taxon>Actinomycetes</taxon>
        <taxon>Micromonosporales</taxon>
        <taxon>Micromonosporaceae</taxon>
        <taxon>Paractinoplanes</taxon>
    </lineage>
</organism>
<dbReference type="EMBL" id="JAMQOL010000001">
    <property type="protein sequence ID" value="MCM4076154.1"/>
    <property type="molecule type" value="Genomic_DNA"/>
</dbReference>
<keyword evidence="2" id="KW-0812">Transmembrane</keyword>
<reference evidence="3 4" key="1">
    <citation type="submission" date="2022-06" db="EMBL/GenBank/DDBJ databases">
        <title>Actinoplanes abujensis sp. nov., isolated from Nigerian arid soil.</title>
        <authorList>
            <person name="Ding P."/>
        </authorList>
    </citation>
    <scope>NUCLEOTIDE SEQUENCE [LARGE SCALE GENOMIC DNA]</scope>
    <source>
        <strain evidence="4">TRM88002</strain>
        <plasmid evidence="3">p1</plasmid>
    </source>
</reference>